<comment type="similarity">
    <text evidence="1">Belongs to the iron-sulfur cluster assembly SufBD family.</text>
</comment>
<dbReference type="InterPro" id="IPR000825">
    <property type="entry name" value="SUF_FeS_clus_asmbl_SufBD_core"/>
</dbReference>
<evidence type="ECO:0000256" key="1">
    <source>
        <dbReference type="ARBA" id="ARBA00043967"/>
    </source>
</evidence>
<evidence type="ECO:0000259" key="2">
    <source>
        <dbReference type="Pfam" id="PF01458"/>
    </source>
</evidence>
<comment type="caution">
    <text evidence="4">The sequence shown here is derived from an EMBL/GenBank/DDBJ whole genome shotgun (WGS) entry which is preliminary data.</text>
</comment>
<evidence type="ECO:0000259" key="3">
    <source>
        <dbReference type="Pfam" id="PF19295"/>
    </source>
</evidence>
<protein>
    <submittedName>
        <fullName evidence="4">Fe-S cluster assembly protein SufB</fullName>
    </submittedName>
</protein>
<dbReference type="Pfam" id="PF01458">
    <property type="entry name" value="SUFBD_core"/>
    <property type="match status" value="1"/>
</dbReference>
<evidence type="ECO:0000313" key="4">
    <source>
        <dbReference type="EMBL" id="GAA0464653.1"/>
    </source>
</evidence>
<dbReference type="Pfam" id="PF19295">
    <property type="entry name" value="SufBD_N"/>
    <property type="match status" value="1"/>
</dbReference>
<dbReference type="InterPro" id="IPR037284">
    <property type="entry name" value="SUF_FeS_clus_asmbl_SufBD_sf"/>
</dbReference>
<name>A0ABP3JUX5_9BACI</name>
<feature type="domain" description="SUF system FeS cluster assembly SufBD core" evidence="2">
    <location>
        <begin position="202"/>
        <end position="436"/>
    </location>
</feature>
<feature type="domain" description="SUF system FeS cluster assembly SufBD N-terminal" evidence="3">
    <location>
        <begin position="43"/>
        <end position="199"/>
    </location>
</feature>
<keyword evidence="5" id="KW-1185">Reference proteome</keyword>
<dbReference type="PANTHER" id="PTHR30508:SF1">
    <property type="entry name" value="UPF0051 PROTEIN ABCI8, CHLOROPLASTIC-RELATED"/>
    <property type="match status" value="1"/>
</dbReference>
<dbReference type="PANTHER" id="PTHR30508">
    <property type="entry name" value="FES CLUSTER ASSEMBLY PROTEIN SUF"/>
    <property type="match status" value="1"/>
</dbReference>
<dbReference type="SUPFAM" id="SSF101960">
    <property type="entry name" value="Stabilizer of iron transporter SufD"/>
    <property type="match status" value="1"/>
</dbReference>
<evidence type="ECO:0000313" key="5">
    <source>
        <dbReference type="Proteomes" id="UP001500740"/>
    </source>
</evidence>
<gene>
    <name evidence="4" type="primary">sufB</name>
    <name evidence="4" type="ORF">GCM10008935_20480</name>
</gene>
<dbReference type="Proteomes" id="UP001500740">
    <property type="component" value="Unassembled WGS sequence"/>
</dbReference>
<dbReference type="EMBL" id="BAAACZ010000017">
    <property type="protein sequence ID" value="GAA0464653.1"/>
    <property type="molecule type" value="Genomic_DNA"/>
</dbReference>
<dbReference type="InterPro" id="IPR045595">
    <property type="entry name" value="SufBD_N"/>
</dbReference>
<dbReference type="RefSeq" id="WP_343783460.1">
    <property type="nucleotide sequence ID" value="NZ_BAAACZ010000017.1"/>
</dbReference>
<dbReference type="NCBIfam" id="TIGR01980">
    <property type="entry name" value="sufB"/>
    <property type="match status" value="1"/>
</dbReference>
<organism evidence="4 5">
    <name type="scientific">Alkalibacillus silvisoli</name>
    <dbReference type="NCBI Taxonomy" id="392823"/>
    <lineage>
        <taxon>Bacteria</taxon>
        <taxon>Bacillati</taxon>
        <taxon>Bacillota</taxon>
        <taxon>Bacilli</taxon>
        <taxon>Bacillales</taxon>
        <taxon>Bacillaceae</taxon>
        <taxon>Alkalibacillus</taxon>
    </lineage>
</organism>
<proteinExistence type="inferred from homology"/>
<dbReference type="InterPro" id="IPR055346">
    <property type="entry name" value="Fe-S_cluster_assembly_SufBD"/>
</dbReference>
<accession>A0ABP3JUX5</accession>
<dbReference type="InterPro" id="IPR010231">
    <property type="entry name" value="SUF_FeS_clus_asmbl_SufB"/>
</dbReference>
<sequence>MAKKAPEVGDYKYGFNDRDVSIFRTERGLTENVVREISRQKDEPEWMLEFRLKAFEQFHSMPMPQWGGDLNELDFDEITYYVKPSEQTERSWDEVPDEIKQTFDRLGIPEAEQKYLAGVSAQYESEVVYHNMEQELEDMGVVFKDTDTALQENEELFREYFGKVIPPSDNKFSALNSAVWSGGSFIYVPKNTKVETPLQAYFRINSENMGQFERTLIIVDEGASVHYVEGCTAPVYTTNSLHSAVVEIYVQKDAYCRYTTIQNWANNVYNLVTKRATAGENATMEWVDGNLGSKLTMKYPAVLLKGEGARGMTLSIALAGKGQHQDAGAKMHHLAPNTSSTIVSKSISKQGGKVTYRGIVHFGKKAEGARSNIECDTLILDNESTSDTIPYNEVLNENISLEHEAKVSKVSEEQLFYLMSRGISEEEATEMIVMGFIEPFTKELPMEYAVEMNRLIKFEMEGSIG</sequence>
<reference evidence="5" key="1">
    <citation type="journal article" date="2019" name="Int. J. Syst. Evol. Microbiol.">
        <title>The Global Catalogue of Microorganisms (GCM) 10K type strain sequencing project: providing services to taxonomists for standard genome sequencing and annotation.</title>
        <authorList>
            <consortium name="The Broad Institute Genomics Platform"/>
            <consortium name="The Broad Institute Genome Sequencing Center for Infectious Disease"/>
            <person name="Wu L."/>
            <person name="Ma J."/>
        </authorList>
    </citation>
    <scope>NUCLEOTIDE SEQUENCE [LARGE SCALE GENOMIC DNA]</scope>
    <source>
        <strain evidence="5">JCM 14193</strain>
    </source>
</reference>